<evidence type="ECO:0000313" key="4">
    <source>
        <dbReference type="Proteomes" id="UP001289374"/>
    </source>
</evidence>
<dbReference type="InterPro" id="IPR010431">
    <property type="entry name" value="Fascin"/>
</dbReference>
<dbReference type="GO" id="GO:0051017">
    <property type="term" value="P:actin filament bundle assembly"/>
    <property type="evidence" value="ECO:0007669"/>
    <property type="project" value="TreeGrafter"/>
</dbReference>
<feature type="chain" id="PRO_5042265969" description="DUF7910 domain-containing protein" evidence="1">
    <location>
        <begin position="23"/>
        <end position="152"/>
    </location>
</feature>
<dbReference type="GO" id="GO:0016477">
    <property type="term" value="P:cell migration"/>
    <property type="evidence" value="ECO:0007669"/>
    <property type="project" value="TreeGrafter"/>
</dbReference>
<dbReference type="GO" id="GO:0051015">
    <property type="term" value="F:actin filament binding"/>
    <property type="evidence" value="ECO:0007669"/>
    <property type="project" value="InterPro"/>
</dbReference>
<gene>
    <name evidence="3" type="ORF">Sango_3009200</name>
</gene>
<dbReference type="EMBL" id="JACGWL010000972">
    <property type="protein sequence ID" value="KAK4381014.1"/>
    <property type="molecule type" value="Genomic_DNA"/>
</dbReference>
<evidence type="ECO:0000256" key="1">
    <source>
        <dbReference type="SAM" id="SignalP"/>
    </source>
</evidence>
<keyword evidence="4" id="KW-1185">Reference proteome</keyword>
<dbReference type="GO" id="GO:0015629">
    <property type="term" value="C:actin cytoskeleton"/>
    <property type="evidence" value="ECO:0007669"/>
    <property type="project" value="TreeGrafter"/>
</dbReference>
<feature type="domain" description="DUF7910" evidence="2">
    <location>
        <begin position="62"/>
        <end position="145"/>
    </location>
</feature>
<name>A0AAE1T2N0_9LAMI</name>
<dbReference type="InterPro" id="IPR057232">
    <property type="entry name" value="DUF7910"/>
</dbReference>
<proteinExistence type="predicted"/>
<reference evidence="3" key="1">
    <citation type="submission" date="2020-06" db="EMBL/GenBank/DDBJ databases">
        <authorList>
            <person name="Li T."/>
            <person name="Hu X."/>
            <person name="Zhang T."/>
            <person name="Song X."/>
            <person name="Zhang H."/>
            <person name="Dai N."/>
            <person name="Sheng W."/>
            <person name="Hou X."/>
            <person name="Wei L."/>
        </authorList>
    </citation>
    <scope>NUCLEOTIDE SEQUENCE</scope>
    <source>
        <strain evidence="3">K16</strain>
        <tissue evidence="3">Leaf</tissue>
    </source>
</reference>
<dbReference type="GO" id="GO:0007163">
    <property type="term" value="P:establishment or maintenance of cell polarity"/>
    <property type="evidence" value="ECO:0007669"/>
    <property type="project" value="TreeGrafter"/>
</dbReference>
<feature type="signal peptide" evidence="1">
    <location>
        <begin position="1"/>
        <end position="22"/>
    </location>
</feature>
<protein>
    <recommendedName>
        <fullName evidence="2">DUF7910 domain-containing protein</fullName>
    </recommendedName>
</protein>
<dbReference type="Proteomes" id="UP001289374">
    <property type="component" value="Unassembled WGS sequence"/>
</dbReference>
<reference evidence="3" key="2">
    <citation type="journal article" date="2024" name="Plant">
        <title>Genomic evolution and insights into agronomic trait innovations of Sesamum species.</title>
        <authorList>
            <person name="Miao H."/>
            <person name="Wang L."/>
            <person name="Qu L."/>
            <person name="Liu H."/>
            <person name="Sun Y."/>
            <person name="Le M."/>
            <person name="Wang Q."/>
            <person name="Wei S."/>
            <person name="Zheng Y."/>
            <person name="Lin W."/>
            <person name="Duan Y."/>
            <person name="Cao H."/>
            <person name="Xiong S."/>
            <person name="Wang X."/>
            <person name="Wei L."/>
            <person name="Li C."/>
            <person name="Ma Q."/>
            <person name="Ju M."/>
            <person name="Zhao R."/>
            <person name="Li G."/>
            <person name="Mu C."/>
            <person name="Tian Q."/>
            <person name="Mei H."/>
            <person name="Zhang T."/>
            <person name="Gao T."/>
            <person name="Zhang H."/>
        </authorList>
    </citation>
    <scope>NUCLEOTIDE SEQUENCE</scope>
    <source>
        <strain evidence="3">K16</strain>
    </source>
</reference>
<evidence type="ECO:0000313" key="3">
    <source>
        <dbReference type="EMBL" id="KAK4381014.1"/>
    </source>
</evidence>
<organism evidence="3 4">
    <name type="scientific">Sesamum angolense</name>
    <dbReference type="NCBI Taxonomy" id="2727404"/>
    <lineage>
        <taxon>Eukaryota</taxon>
        <taxon>Viridiplantae</taxon>
        <taxon>Streptophyta</taxon>
        <taxon>Embryophyta</taxon>
        <taxon>Tracheophyta</taxon>
        <taxon>Spermatophyta</taxon>
        <taxon>Magnoliopsida</taxon>
        <taxon>eudicotyledons</taxon>
        <taxon>Gunneridae</taxon>
        <taxon>Pentapetalae</taxon>
        <taxon>asterids</taxon>
        <taxon>lamiids</taxon>
        <taxon>Lamiales</taxon>
        <taxon>Pedaliaceae</taxon>
        <taxon>Sesamum</taxon>
    </lineage>
</organism>
<dbReference type="Gene3D" id="3.20.20.80">
    <property type="entry name" value="Glycosidases"/>
    <property type="match status" value="1"/>
</dbReference>
<sequence length="152" mass="16550">MKLFIVFSIITCFCQPLSFSNGRPVSNKVWASGPKQVKAVNLGGWLVTEGWIKPSLFDGINNKDMLDGTGVQFQSAKVGKYLSAEAGGGAITVATIASSSERFRLWRINEMTFNLRASTGRFVGLNKFGNRKHIVIEAEKPGAAEIPNPEKS</sequence>
<dbReference type="InterPro" id="IPR017853">
    <property type="entry name" value="GH"/>
</dbReference>
<dbReference type="SUPFAM" id="SSF51445">
    <property type="entry name" value="(Trans)glycosidases"/>
    <property type="match status" value="1"/>
</dbReference>
<dbReference type="GO" id="GO:0005737">
    <property type="term" value="C:cytoplasm"/>
    <property type="evidence" value="ECO:0007669"/>
    <property type="project" value="TreeGrafter"/>
</dbReference>
<accession>A0AAE1T2N0</accession>
<evidence type="ECO:0000259" key="2">
    <source>
        <dbReference type="Pfam" id="PF25490"/>
    </source>
</evidence>
<dbReference type="CDD" id="cd00257">
    <property type="entry name" value="beta-trefoil_FSCN-like"/>
    <property type="match status" value="1"/>
</dbReference>
<keyword evidence="1" id="KW-0732">Signal</keyword>
<comment type="caution">
    <text evidence="3">The sequence shown here is derived from an EMBL/GenBank/DDBJ whole genome shotgun (WGS) entry which is preliminary data.</text>
</comment>
<dbReference type="InterPro" id="IPR008999">
    <property type="entry name" value="Actin-crosslinking"/>
</dbReference>
<dbReference type="SUPFAM" id="SSF50405">
    <property type="entry name" value="Actin-crosslinking proteins"/>
    <property type="match status" value="1"/>
</dbReference>
<dbReference type="Pfam" id="PF25490">
    <property type="entry name" value="DUF7910"/>
    <property type="match status" value="1"/>
</dbReference>
<dbReference type="AlphaFoldDB" id="A0AAE1T2N0"/>
<dbReference type="PANTHER" id="PTHR10551">
    <property type="entry name" value="FASCIN"/>
    <property type="match status" value="1"/>
</dbReference>
<dbReference type="PANTHER" id="PTHR10551:SF9">
    <property type="entry name" value="FASCIN-2"/>
    <property type="match status" value="1"/>
</dbReference>